<evidence type="ECO:0000313" key="2">
    <source>
        <dbReference type="Proteomes" id="UP000050969"/>
    </source>
</evidence>
<accession>A0A0R2MX27</accession>
<keyword evidence="1" id="KW-0808">Transferase</keyword>
<sequence>MMEKTLSKRLKAIADQVGQGERLADIGTDHAYIPIALVENGTIDYALASDIGEGPIAIATANIEAAGLADKIVVRQADGLQGIKESDAISTVIIAGMGGQLMIDILEAGMSHLDGTETLILQPNRDTFEVRQWLNQHEFGIIAEQILEDDGHVYEMMVAGRTKPEVPYTDADLHFGPMLRKERSPLFLEQLERQAEKTEAVLSGLSEANLVPLTKIREQEALLALIKEELQ</sequence>
<dbReference type="PIRSF" id="PIRSF018637">
    <property type="entry name" value="TrmK"/>
    <property type="match status" value="1"/>
</dbReference>
<dbReference type="InterPro" id="IPR006901">
    <property type="entry name" value="TrmK"/>
</dbReference>
<dbReference type="Pfam" id="PF04816">
    <property type="entry name" value="TrmK"/>
    <property type="match status" value="1"/>
</dbReference>
<dbReference type="PANTHER" id="PTHR38451">
    <property type="entry name" value="TRNA (ADENINE(22)-N(1))-METHYLTRANSFERASE"/>
    <property type="match status" value="1"/>
</dbReference>
<dbReference type="AlphaFoldDB" id="A0A0R2MX27"/>
<organism evidence="1 2">
    <name type="scientific">Lacticaseibacillus saniviri JCM 17471 = DSM 24301</name>
    <dbReference type="NCBI Taxonomy" id="1293598"/>
    <lineage>
        <taxon>Bacteria</taxon>
        <taxon>Bacillati</taxon>
        <taxon>Bacillota</taxon>
        <taxon>Bacilli</taxon>
        <taxon>Lactobacillales</taxon>
        <taxon>Lactobacillaceae</taxon>
        <taxon>Lacticaseibacillus</taxon>
    </lineage>
</organism>
<name>A0A0R2MX27_9LACO</name>
<dbReference type="Gene3D" id="1.10.287.1890">
    <property type="match status" value="1"/>
</dbReference>
<dbReference type="PATRIC" id="fig|1293598.4.peg.1382"/>
<dbReference type="PANTHER" id="PTHR38451:SF1">
    <property type="entry name" value="TRNA (ADENINE(22)-N(1))-METHYLTRANSFERASE"/>
    <property type="match status" value="1"/>
</dbReference>
<dbReference type="Gene3D" id="3.40.50.150">
    <property type="entry name" value="Vaccinia Virus protein VP39"/>
    <property type="match status" value="1"/>
</dbReference>
<dbReference type="EMBL" id="JQCE01000005">
    <property type="protein sequence ID" value="KRO18190.1"/>
    <property type="molecule type" value="Genomic_DNA"/>
</dbReference>
<dbReference type="InterPro" id="IPR029063">
    <property type="entry name" value="SAM-dependent_MTases_sf"/>
</dbReference>
<reference evidence="1 2" key="1">
    <citation type="journal article" date="2015" name="Genome Announc.">
        <title>Expanding the biotechnology potential of lactobacilli through comparative genomics of 213 strains and associated genera.</title>
        <authorList>
            <person name="Sun Z."/>
            <person name="Harris H.M."/>
            <person name="McCann A."/>
            <person name="Guo C."/>
            <person name="Argimon S."/>
            <person name="Zhang W."/>
            <person name="Yang X."/>
            <person name="Jeffery I.B."/>
            <person name="Cooney J.C."/>
            <person name="Kagawa T.F."/>
            <person name="Liu W."/>
            <person name="Song Y."/>
            <person name="Salvetti E."/>
            <person name="Wrobel A."/>
            <person name="Rasinkangas P."/>
            <person name="Parkhill J."/>
            <person name="Rea M.C."/>
            <person name="O'Sullivan O."/>
            <person name="Ritari J."/>
            <person name="Douillard F.P."/>
            <person name="Paul Ross R."/>
            <person name="Yang R."/>
            <person name="Briner A.E."/>
            <person name="Felis G.E."/>
            <person name="de Vos W.M."/>
            <person name="Barrangou R."/>
            <person name="Klaenhammer T.R."/>
            <person name="Caufield P.W."/>
            <person name="Cui Y."/>
            <person name="Zhang H."/>
            <person name="O'Toole P.W."/>
        </authorList>
    </citation>
    <scope>NUCLEOTIDE SEQUENCE [LARGE SCALE GENOMIC DNA]</scope>
    <source>
        <strain evidence="1 2">DSM 24301</strain>
    </source>
</reference>
<protein>
    <submittedName>
        <fullName evidence="1">SAM-dependent methyltransferase</fullName>
    </submittedName>
</protein>
<keyword evidence="2" id="KW-1185">Reference proteome</keyword>
<dbReference type="STRING" id="1293598.IV56_GL001318"/>
<gene>
    <name evidence="1" type="ORF">IV56_GL001318</name>
</gene>
<dbReference type="SUPFAM" id="SSF53335">
    <property type="entry name" value="S-adenosyl-L-methionine-dependent methyltransferases"/>
    <property type="match status" value="1"/>
</dbReference>
<dbReference type="OrthoDB" id="5881184at2"/>
<proteinExistence type="predicted"/>
<dbReference type="GO" id="GO:0160105">
    <property type="term" value="F:tRNA (adenine(22)-N1)-methyltransferase activity"/>
    <property type="evidence" value="ECO:0007669"/>
    <property type="project" value="InterPro"/>
</dbReference>
<keyword evidence="1" id="KW-0489">Methyltransferase</keyword>
<evidence type="ECO:0000313" key="1">
    <source>
        <dbReference type="EMBL" id="KRO18190.1"/>
    </source>
</evidence>
<comment type="caution">
    <text evidence="1">The sequence shown here is derived from an EMBL/GenBank/DDBJ whole genome shotgun (WGS) entry which is preliminary data.</text>
</comment>
<dbReference type="GO" id="GO:0032259">
    <property type="term" value="P:methylation"/>
    <property type="evidence" value="ECO:0007669"/>
    <property type="project" value="UniProtKB-KW"/>
</dbReference>
<dbReference type="Proteomes" id="UP000050969">
    <property type="component" value="Unassembled WGS sequence"/>
</dbReference>